<dbReference type="InterPro" id="IPR023365">
    <property type="entry name" value="Sortase_dom-sf"/>
</dbReference>
<dbReference type="Proteomes" id="UP000292886">
    <property type="component" value="Chromosome"/>
</dbReference>
<dbReference type="Gene3D" id="2.40.260.10">
    <property type="entry name" value="Sortase"/>
    <property type="match status" value="1"/>
</dbReference>
<dbReference type="GO" id="GO:0016787">
    <property type="term" value="F:hydrolase activity"/>
    <property type="evidence" value="ECO:0007669"/>
    <property type="project" value="UniProtKB-KW"/>
</dbReference>
<reference evidence="3" key="1">
    <citation type="submission" date="2019-03" db="EMBL/GenBank/DDBJ databases">
        <title>Weissella sp. 26KH-42 Genome sequencing.</title>
        <authorList>
            <person name="Heo J."/>
            <person name="Kim S.-J."/>
            <person name="Kim J.-S."/>
            <person name="Hong S.-B."/>
            <person name="Kwon S.-W."/>
        </authorList>
    </citation>
    <scope>NUCLEOTIDE SEQUENCE [LARGE SCALE GENOMIC DNA]</scope>
    <source>
        <strain evidence="3">26KH-42</strain>
    </source>
</reference>
<accession>A0A4P6YTM9</accession>
<evidence type="ECO:0000313" key="3">
    <source>
        <dbReference type="Proteomes" id="UP000292886"/>
    </source>
</evidence>
<evidence type="ECO:0000313" key="2">
    <source>
        <dbReference type="EMBL" id="QBO36051.1"/>
    </source>
</evidence>
<keyword evidence="1" id="KW-0378">Hydrolase</keyword>
<dbReference type="AlphaFoldDB" id="A0A4P6YTM9"/>
<organism evidence="2 3">
    <name type="scientific">Periweissella cryptocerci</name>
    <dbReference type="NCBI Taxonomy" id="2506420"/>
    <lineage>
        <taxon>Bacteria</taxon>
        <taxon>Bacillati</taxon>
        <taxon>Bacillota</taxon>
        <taxon>Bacilli</taxon>
        <taxon>Lactobacillales</taxon>
        <taxon>Lactobacillaceae</taxon>
        <taxon>Periweissella</taxon>
    </lineage>
</organism>
<keyword evidence="3" id="KW-1185">Reference proteome</keyword>
<dbReference type="Pfam" id="PF04203">
    <property type="entry name" value="Sortase"/>
    <property type="match status" value="1"/>
</dbReference>
<dbReference type="OrthoDB" id="3177627at2"/>
<sequence length="237" mass="25890">MKKRILIIPLITIGLLASFGFLLNFGVHQTSAQNTNIVTAAEKQVTAKTTNPGLPVTGGKKAKAQHKAKKLANKAKKHVTKAKKHVTKAKAKKHAKKITKKHKAKAAKKRTKCTITVAGHTIPWELDHGAKAAPAHEVGVWYGDGSTTDNQTSHFIGHNPGVFTPVMSLRKGDPVTVTDAQGHTRTYHVTKIMDVYDCCLDVTTRKNEESTIFTAPGERITLQTCITETINRIVYAK</sequence>
<proteinExistence type="predicted"/>
<name>A0A4P6YTM9_9LACO</name>
<gene>
    <name evidence="2" type="ORF">EQG49_06055</name>
</gene>
<dbReference type="InterPro" id="IPR005754">
    <property type="entry name" value="Sortase"/>
</dbReference>
<dbReference type="EMBL" id="CP037940">
    <property type="protein sequence ID" value="QBO36051.1"/>
    <property type="molecule type" value="Genomic_DNA"/>
</dbReference>
<dbReference type="KEGG" id="wei:EQG49_06055"/>
<evidence type="ECO:0000256" key="1">
    <source>
        <dbReference type="ARBA" id="ARBA00022801"/>
    </source>
</evidence>
<protein>
    <submittedName>
        <fullName evidence="2">Sortase</fullName>
    </submittedName>
</protein>
<dbReference type="RefSeq" id="WP_133363129.1">
    <property type="nucleotide sequence ID" value="NZ_CP037940.1"/>
</dbReference>
<dbReference type="SUPFAM" id="SSF63817">
    <property type="entry name" value="Sortase"/>
    <property type="match status" value="1"/>
</dbReference>